<comment type="caution">
    <text evidence="2">The sequence shown here is derived from an EMBL/GenBank/DDBJ whole genome shotgun (WGS) entry which is preliminary data.</text>
</comment>
<feature type="compositionally biased region" description="Acidic residues" evidence="1">
    <location>
        <begin position="118"/>
        <end position="136"/>
    </location>
</feature>
<reference evidence="2" key="2">
    <citation type="submission" date="2022-01" db="EMBL/GenBank/DDBJ databases">
        <authorList>
            <person name="Yamashiro T."/>
            <person name="Shiraishi A."/>
            <person name="Satake H."/>
            <person name="Nakayama K."/>
        </authorList>
    </citation>
    <scope>NUCLEOTIDE SEQUENCE</scope>
</reference>
<dbReference type="Proteomes" id="UP001151760">
    <property type="component" value="Unassembled WGS sequence"/>
</dbReference>
<dbReference type="EMBL" id="BQNB010012683">
    <property type="protein sequence ID" value="GJT06610.1"/>
    <property type="molecule type" value="Genomic_DNA"/>
</dbReference>
<evidence type="ECO:0000313" key="2">
    <source>
        <dbReference type="EMBL" id="GJT06610.1"/>
    </source>
</evidence>
<proteinExistence type="predicted"/>
<gene>
    <name evidence="2" type="ORF">Tco_0841072</name>
</gene>
<feature type="region of interest" description="Disordered" evidence="1">
    <location>
        <begin position="89"/>
        <end position="136"/>
    </location>
</feature>
<keyword evidence="3" id="KW-1185">Reference proteome</keyword>
<feature type="compositionally biased region" description="Polar residues" evidence="1">
    <location>
        <begin position="89"/>
        <end position="101"/>
    </location>
</feature>
<evidence type="ECO:0000313" key="3">
    <source>
        <dbReference type="Proteomes" id="UP001151760"/>
    </source>
</evidence>
<accession>A0ABQ5AVD9</accession>
<protein>
    <submittedName>
        <fullName evidence="2">Uncharacterized protein</fullName>
    </submittedName>
</protein>
<name>A0ABQ5AVD9_9ASTR</name>
<sequence>MLSNSLHSTTQNLEITTDVPEIYMQEFWVTVSRHHSSHIVQAECQSQTSNSQCIQPGRSLLPKLNKMSLSGKNNYALEQVFEADQMKLSTQEKQAKNSTALYASAQKSEEESWTFSQGEDDEENDEQDSEDDNDRT</sequence>
<evidence type="ECO:0000256" key="1">
    <source>
        <dbReference type="SAM" id="MobiDB-lite"/>
    </source>
</evidence>
<organism evidence="2 3">
    <name type="scientific">Tanacetum coccineum</name>
    <dbReference type="NCBI Taxonomy" id="301880"/>
    <lineage>
        <taxon>Eukaryota</taxon>
        <taxon>Viridiplantae</taxon>
        <taxon>Streptophyta</taxon>
        <taxon>Embryophyta</taxon>
        <taxon>Tracheophyta</taxon>
        <taxon>Spermatophyta</taxon>
        <taxon>Magnoliopsida</taxon>
        <taxon>eudicotyledons</taxon>
        <taxon>Gunneridae</taxon>
        <taxon>Pentapetalae</taxon>
        <taxon>asterids</taxon>
        <taxon>campanulids</taxon>
        <taxon>Asterales</taxon>
        <taxon>Asteraceae</taxon>
        <taxon>Asteroideae</taxon>
        <taxon>Anthemideae</taxon>
        <taxon>Anthemidinae</taxon>
        <taxon>Tanacetum</taxon>
    </lineage>
</organism>
<reference evidence="2" key="1">
    <citation type="journal article" date="2022" name="Int. J. Mol. Sci.">
        <title>Draft Genome of Tanacetum Coccineum: Genomic Comparison of Closely Related Tanacetum-Family Plants.</title>
        <authorList>
            <person name="Yamashiro T."/>
            <person name="Shiraishi A."/>
            <person name="Nakayama K."/>
            <person name="Satake H."/>
        </authorList>
    </citation>
    <scope>NUCLEOTIDE SEQUENCE</scope>
</reference>